<name>A0AAV9AXL2_ACOGR</name>
<dbReference type="Pfam" id="PF03140">
    <property type="entry name" value="DUF247"/>
    <property type="match status" value="1"/>
</dbReference>
<dbReference type="EMBL" id="JAUJYN010000006">
    <property type="protein sequence ID" value="KAK1268672.1"/>
    <property type="molecule type" value="Genomic_DNA"/>
</dbReference>
<dbReference type="InterPro" id="IPR004158">
    <property type="entry name" value="DUF247_pln"/>
</dbReference>
<dbReference type="PANTHER" id="PTHR31170:SF25">
    <property type="entry name" value="BNAA09G04570D PROTEIN"/>
    <property type="match status" value="1"/>
</dbReference>
<sequence length="507" mass="58411">MVAVFNKELISWYLITLKLKETIAASLPPPTTNTTTIVIDRAPPPPDSEWVISIRDKLDRARQDELAGSWSKLSIYRVPKSLREGHDDKAYVPQSVSVGPYHHNKRRLREMDRHKWRSLHQVLKRTGHDIKLYLDAMRSVEDRARDCYEGGALGMGGEELAEMLVLDGCFVLELFRGVAAEGFKELGYSRNDPVFAVRGTMHSIQRDMIMLENQLPLFVLDLLLGLQIGDPDQTGLVARLALRFFDPLTPSDEPIKMMKPDDRSSRHNLGSIGAFDPLCDQGGLHCLDVFRRSLLVTGGPRPAPRKWIKRWSHGARVADKRRQQLIHCVTELRDAGIKFEKRRTDRFWDIRFENGVLMIPRILIHDGTKSLFLNLIAFEQCHVDCSNDITSYVIFMDNLINSQDDVRYLHYKGIIEHWLGSDDEVADLFNRLCQEVVFDINDSYLSRLSEQVNSYYNHRWNAWRASLKHNYFNSPWSIISFVAAVILLLLTLAQTYYSIYAFYRPSS</sequence>
<evidence type="ECO:0000313" key="2">
    <source>
        <dbReference type="EMBL" id="KAK1268672.1"/>
    </source>
</evidence>
<keyword evidence="1" id="KW-0812">Transmembrane</keyword>
<feature type="transmembrane region" description="Helical" evidence="1">
    <location>
        <begin position="476"/>
        <end position="503"/>
    </location>
</feature>
<reference evidence="2" key="2">
    <citation type="submission" date="2023-06" db="EMBL/GenBank/DDBJ databases">
        <authorList>
            <person name="Ma L."/>
            <person name="Liu K.-W."/>
            <person name="Li Z."/>
            <person name="Hsiao Y.-Y."/>
            <person name="Qi Y."/>
            <person name="Fu T."/>
            <person name="Tang G."/>
            <person name="Zhang D."/>
            <person name="Sun W.-H."/>
            <person name="Liu D.-K."/>
            <person name="Li Y."/>
            <person name="Chen G.-Z."/>
            <person name="Liu X.-D."/>
            <person name="Liao X.-Y."/>
            <person name="Jiang Y.-T."/>
            <person name="Yu X."/>
            <person name="Hao Y."/>
            <person name="Huang J."/>
            <person name="Zhao X.-W."/>
            <person name="Ke S."/>
            <person name="Chen Y.-Y."/>
            <person name="Wu W.-L."/>
            <person name="Hsu J.-L."/>
            <person name="Lin Y.-F."/>
            <person name="Huang M.-D."/>
            <person name="Li C.-Y."/>
            <person name="Huang L."/>
            <person name="Wang Z.-W."/>
            <person name="Zhao X."/>
            <person name="Zhong W.-Y."/>
            <person name="Peng D.-H."/>
            <person name="Ahmad S."/>
            <person name="Lan S."/>
            <person name="Zhang J.-S."/>
            <person name="Tsai W.-C."/>
            <person name="Van De Peer Y."/>
            <person name="Liu Z.-J."/>
        </authorList>
    </citation>
    <scope>NUCLEOTIDE SEQUENCE</scope>
    <source>
        <strain evidence="2">SCP</strain>
        <tissue evidence="2">Leaves</tissue>
    </source>
</reference>
<proteinExistence type="predicted"/>
<keyword evidence="3" id="KW-1185">Reference proteome</keyword>
<keyword evidence="1" id="KW-0472">Membrane</keyword>
<comment type="caution">
    <text evidence="2">The sequence shown here is derived from an EMBL/GenBank/DDBJ whole genome shotgun (WGS) entry which is preliminary data.</text>
</comment>
<dbReference type="AlphaFoldDB" id="A0AAV9AXL2"/>
<evidence type="ECO:0000313" key="3">
    <source>
        <dbReference type="Proteomes" id="UP001179952"/>
    </source>
</evidence>
<dbReference type="PANTHER" id="PTHR31170">
    <property type="entry name" value="BNAC04G53230D PROTEIN"/>
    <property type="match status" value="1"/>
</dbReference>
<reference evidence="2" key="1">
    <citation type="journal article" date="2023" name="Nat. Commun.">
        <title>Diploid and tetraploid genomes of Acorus and the evolution of monocots.</title>
        <authorList>
            <person name="Ma L."/>
            <person name="Liu K.W."/>
            <person name="Li Z."/>
            <person name="Hsiao Y.Y."/>
            <person name="Qi Y."/>
            <person name="Fu T."/>
            <person name="Tang G.D."/>
            <person name="Zhang D."/>
            <person name="Sun W.H."/>
            <person name="Liu D.K."/>
            <person name="Li Y."/>
            <person name="Chen G.Z."/>
            <person name="Liu X.D."/>
            <person name="Liao X.Y."/>
            <person name="Jiang Y.T."/>
            <person name="Yu X."/>
            <person name="Hao Y."/>
            <person name="Huang J."/>
            <person name="Zhao X.W."/>
            <person name="Ke S."/>
            <person name="Chen Y.Y."/>
            <person name="Wu W.L."/>
            <person name="Hsu J.L."/>
            <person name="Lin Y.F."/>
            <person name="Huang M.D."/>
            <person name="Li C.Y."/>
            <person name="Huang L."/>
            <person name="Wang Z.W."/>
            <person name="Zhao X."/>
            <person name="Zhong W.Y."/>
            <person name="Peng D.H."/>
            <person name="Ahmad S."/>
            <person name="Lan S."/>
            <person name="Zhang J.S."/>
            <person name="Tsai W.C."/>
            <person name="Van de Peer Y."/>
            <person name="Liu Z.J."/>
        </authorList>
    </citation>
    <scope>NUCLEOTIDE SEQUENCE</scope>
    <source>
        <strain evidence="2">SCP</strain>
    </source>
</reference>
<evidence type="ECO:0000256" key="1">
    <source>
        <dbReference type="SAM" id="Phobius"/>
    </source>
</evidence>
<gene>
    <name evidence="2" type="ORF">QJS04_geneDACA006367</name>
</gene>
<accession>A0AAV9AXL2</accession>
<dbReference type="Proteomes" id="UP001179952">
    <property type="component" value="Unassembled WGS sequence"/>
</dbReference>
<protein>
    <submittedName>
        <fullName evidence="2">UPF0481 protein</fullName>
    </submittedName>
</protein>
<organism evidence="2 3">
    <name type="scientific">Acorus gramineus</name>
    <name type="common">Dwarf sweet flag</name>
    <dbReference type="NCBI Taxonomy" id="55184"/>
    <lineage>
        <taxon>Eukaryota</taxon>
        <taxon>Viridiplantae</taxon>
        <taxon>Streptophyta</taxon>
        <taxon>Embryophyta</taxon>
        <taxon>Tracheophyta</taxon>
        <taxon>Spermatophyta</taxon>
        <taxon>Magnoliopsida</taxon>
        <taxon>Liliopsida</taxon>
        <taxon>Acoraceae</taxon>
        <taxon>Acorus</taxon>
    </lineage>
</organism>
<keyword evidence="1" id="KW-1133">Transmembrane helix</keyword>